<evidence type="ECO:0000256" key="2">
    <source>
        <dbReference type="ARBA" id="ARBA00022763"/>
    </source>
</evidence>
<comment type="caution">
    <text evidence="12">The sequence shown here is derived from an EMBL/GenBank/DDBJ whole genome shotgun (WGS) entry which is preliminary data.</text>
</comment>
<dbReference type="GO" id="GO:0003677">
    <property type="term" value="F:DNA binding"/>
    <property type="evidence" value="ECO:0007669"/>
    <property type="project" value="UniProtKB-KW"/>
</dbReference>
<reference evidence="13" key="1">
    <citation type="journal article" date="2020" name="Appl. Environ. Microbiol.">
        <title>Diazotrophic Anaeromyxobacter Isolates from Soils.</title>
        <authorList>
            <person name="Masuda Y."/>
            <person name="Yamanaka H."/>
            <person name="Xu Z.X."/>
            <person name="Shiratori Y."/>
            <person name="Aono T."/>
            <person name="Amachi S."/>
            <person name="Senoo K."/>
            <person name="Itoh H."/>
        </authorList>
    </citation>
    <scope>NUCLEOTIDE SEQUENCE [LARGE SCALE GENOMIC DNA]</scope>
    <source>
        <strain evidence="13">R267</strain>
    </source>
</reference>
<feature type="domain" description="Helicase ATP-binding" evidence="10">
    <location>
        <begin position="35"/>
        <end position="227"/>
    </location>
</feature>
<dbReference type="InterPro" id="IPR055367">
    <property type="entry name" value="WH4_Lhr"/>
</dbReference>
<dbReference type="SUPFAM" id="SSF52540">
    <property type="entry name" value="P-loop containing nucleoside triphosphate hydrolases"/>
    <property type="match status" value="1"/>
</dbReference>
<keyword evidence="4 12" id="KW-0347">Helicase</keyword>
<dbReference type="PROSITE" id="PS51192">
    <property type="entry name" value="HELICASE_ATP_BIND_1"/>
    <property type="match status" value="1"/>
</dbReference>
<evidence type="ECO:0000256" key="5">
    <source>
        <dbReference type="ARBA" id="ARBA00022840"/>
    </source>
</evidence>
<evidence type="ECO:0000256" key="3">
    <source>
        <dbReference type="ARBA" id="ARBA00022801"/>
    </source>
</evidence>
<keyword evidence="6" id="KW-0238">DNA-binding</keyword>
<dbReference type="Gene3D" id="3.40.50.300">
    <property type="entry name" value="P-loop containing nucleotide triphosphate hydrolases"/>
    <property type="match status" value="2"/>
</dbReference>
<dbReference type="GO" id="GO:0016887">
    <property type="term" value="F:ATP hydrolysis activity"/>
    <property type="evidence" value="ECO:0007669"/>
    <property type="project" value="TreeGrafter"/>
</dbReference>
<dbReference type="GO" id="GO:0005524">
    <property type="term" value="F:ATP binding"/>
    <property type="evidence" value="ECO:0007669"/>
    <property type="project" value="UniProtKB-KW"/>
</dbReference>
<dbReference type="InterPro" id="IPR052511">
    <property type="entry name" value="ATP-dep_Helicase"/>
</dbReference>
<keyword evidence="3" id="KW-0378">Hydrolase</keyword>
<dbReference type="Pfam" id="PF23235">
    <property type="entry name" value="WHD_3rd_Lhr"/>
    <property type="match status" value="1"/>
</dbReference>
<evidence type="ECO:0000259" key="11">
    <source>
        <dbReference type="PROSITE" id="PS51194"/>
    </source>
</evidence>
<dbReference type="Pfam" id="PF23234">
    <property type="entry name" value="WHD_4th_Lhr"/>
    <property type="match status" value="1"/>
</dbReference>
<dbReference type="InterPro" id="IPR013701">
    <property type="entry name" value="Lhr-like_DEAD/DEAH_assoc"/>
</dbReference>
<dbReference type="GO" id="GO:0004386">
    <property type="term" value="F:helicase activity"/>
    <property type="evidence" value="ECO:0007669"/>
    <property type="project" value="UniProtKB-KW"/>
</dbReference>
<evidence type="ECO:0000256" key="1">
    <source>
        <dbReference type="ARBA" id="ARBA00022741"/>
    </source>
</evidence>
<keyword evidence="1" id="KW-0547">Nucleotide-binding</keyword>
<accession>A0A7I9VNW9</accession>
<dbReference type="PANTHER" id="PTHR47962">
    <property type="entry name" value="ATP-DEPENDENT HELICASE LHR-RELATED-RELATED"/>
    <property type="match status" value="1"/>
</dbReference>
<evidence type="ECO:0000256" key="7">
    <source>
        <dbReference type="ARBA" id="ARBA00023204"/>
    </source>
</evidence>
<organism evidence="12 13">
    <name type="scientific">Anaeromyxobacter diazotrophicus</name>
    <dbReference type="NCBI Taxonomy" id="2590199"/>
    <lineage>
        <taxon>Bacteria</taxon>
        <taxon>Pseudomonadati</taxon>
        <taxon>Myxococcota</taxon>
        <taxon>Myxococcia</taxon>
        <taxon>Myxococcales</taxon>
        <taxon>Cystobacterineae</taxon>
        <taxon>Anaeromyxobacteraceae</taxon>
        <taxon>Anaeromyxobacter</taxon>
    </lineage>
</organism>
<dbReference type="CDD" id="cd18796">
    <property type="entry name" value="SF2_C_LHR"/>
    <property type="match status" value="1"/>
</dbReference>
<evidence type="ECO:0000313" key="13">
    <source>
        <dbReference type="Proteomes" id="UP000503640"/>
    </source>
</evidence>
<protein>
    <submittedName>
        <fullName evidence="12">DEAD/DEAH box helicase</fullName>
    </submittedName>
</protein>
<dbReference type="SMART" id="SM00382">
    <property type="entry name" value="AAA"/>
    <property type="match status" value="1"/>
</dbReference>
<dbReference type="EMBL" id="BJTG01000006">
    <property type="protein sequence ID" value="GEJ58112.1"/>
    <property type="molecule type" value="Genomic_DNA"/>
</dbReference>
<dbReference type="Pfam" id="PF00270">
    <property type="entry name" value="DEAD"/>
    <property type="match status" value="1"/>
</dbReference>
<feature type="domain" description="Helicase C-terminal" evidence="11">
    <location>
        <begin position="278"/>
        <end position="425"/>
    </location>
</feature>
<evidence type="ECO:0000313" key="12">
    <source>
        <dbReference type="EMBL" id="GEJ58112.1"/>
    </source>
</evidence>
<dbReference type="InterPro" id="IPR011545">
    <property type="entry name" value="DEAD/DEAH_box_helicase_dom"/>
</dbReference>
<dbReference type="SMART" id="SM00487">
    <property type="entry name" value="DEXDc"/>
    <property type="match status" value="1"/>
</dbReference>
<dbReference type="InterPro" id="IPR003593">
    <property type="entry name" value="AAA+_ATPase"/>
</dbReference>
<gene>
    <name evidence="12" type="primary">lhr</name>
    <name evidence="12" type="ORF">AMYX_28530</name>
</gene>
<dbReference type="PROSITE" id="PS51194">
    <property type="entry name" value="HELICASE_CTER"/>
    <property type="match status" value="1"/>
</dbReference>
<evidence type="ECO:0000259" key="10">
    <source>
        <dbReference type="PROSITE" id="PS51192"/>
    </source>
</evidence>
<dbReference type="Pfam" id="PF23236">
    <property type="entry name" value="WHD_2nd_Lhr"/>
    <property type="match status" value="1"/>
</dbReference>
<dbReference type="SMART" id="SM00490">
    <property type="entry name" value="HELICc"/>
    <property type="match status" value="1"/>
</dbReference>
<keyword evidence="13" id="KW-1185">Reference proteome</keyword>
<keyword evidence="7" id="KW-0234">DNA repair</keyword>
<sequence>MTARARAPLELFHPSTRAWFEGAFEAPTPAQALAWPALARGESTLLLAPTGSGKTLAAFLACIDRLVFSPEPPKRERLRVLYVSPLKALAVDVEKNLRAPLAGVTAAAAAAGEAHRVPSVMVRTGDTPARDRARFARAPDDVLITTPESLFLLLTSQAREVLRHVETVIVDEIHALVPTKRGAHLALSLERLEALAGRPLQRVGLSATQRPLDEVARFLGGAGRPVAIVDAGARKALELTVEVPVEDMARLGQPIEPAGGPGAQGPVRASLWTAIHPRLLELVRAHRTTLLFVNSRRVAERLAAALNELAGETLVQAHHGSIARAQRLAIEDNLKAGRVRGLVATSSLELGIDMGSIDLVIQIEAPPSVASGLQRIGRAGHRLGEASRGVLFPKFRSDLLACAALTEAMHEGAVEATRYPRNPLDVLAQQVVAMVSLEDLEVEALHALVRRAAPFAELSRPVFEGVLDMLAGRYPSDELADLRPRITWDRLAGRLRAREGARAVAIANAGTIPDRGLYGVFLAGGKGPARVGELDEEMVFESRVGETFLLGASSWRIEEITHDRVLVSPAPGEPGKMPFWHGDAASRPIELGRRVGALVRELRALPPAAAEARLRSRSDLDARAARNLLRFLEDQAAATGAVPDDRTLVVERCRDELGDWRVCLLTPFGGPVLAPWALLAAARAQERLGASVETLWTNDGLAVRMPESDAPPDVALLFPEPEEVEELVTGQLGASALFAAKFREASARALLLPRRRPGQRAPLWQQRKRAADLLAVAARFPSFPMLLEAYRECLREVFDLPALTELLRQVRSREVRVVTADTTAPSPFAASLLFGYVASFIYDGDAPLAERRAQALTIDQGQLRDLLGEGELRQLLDADALAELEAQLQHLAPAGRARSADGLADLLLRLGELSREEVARRTATAEVAAALDQLVAEGRAVPLRVAGEERFAAVEDAARYRDALGASLPPGLPEVFLRPSPEPLEGLALRYARRHAPFTTGELAARFGLGRGPAEAVLERLAGRGRLLEGAFRPGGREREWCDPEVLRAARRRSLARLREEVEPVEPAALARAVTAWQGVTRPRRGLDAVLDAVEKLQGCPLAASLLETEILPARVEGYLRGDLDRLAAGGEVLWVGLEPLGERDGRVALYLTDAFPRLLPPPRPGAASPPLPEREARLVEALGRRGASFFGELHAAVGGGFEQPTLDALWALVWRGLVTNDTFQALRAHVEPAPPRSERRRRQPVHGTPYRSRLAVPPSAGGRWALVAARRAQAAEAPPTPTAWSAAVARQLLSRYGLVTRGAAAAEGLPGGFGAVYEVLRHLEETGRIRRGYFVAGVGGLQFAEPGLLELLRAVREPPDPPEVATLAATDPANPYGALVDWPPAGEGAAGKRPARAVGARVVLVDGALGAWVARGGRQVLAFLPDLEPDRSRVGEAVARSVASLLRGAQARHEPALVAEIDGAPAQDHALAGYLAAAGFAPSSAGLQLGRPSGIPGLPAGVP</sequence>
<keyword evidence="8" id="KW-0413">Isomerase</keyword>
<evidence type="ECO:0000256" key="9">
    <source>
        <dbReference type="SAM" id="MobiDB-lite"/>
    </source>
</evidence>
<dbReference type="InterPro" id="IPR001650">
    <property type="entry name" value="Helicase_C-like"/>
</dbReference>
<dbReference type="Pfam" id="PF19306">
    <property type="entry name" value="WHD_Lhr"/>
    <property type="match status" value="1"/>
</dbReference>
<dbReference type="InterPro" id="IPR055369">
    <property type="entry name" value="WH2_Lhr"/>
</dbReference>
<dbReference type="InterPro" id="IPR027417">
    <property type="entry name" value="P-loop_NTPase"/>
</dbReference>
<dbReference type="InterPro" id="IPR014001">
    <property type="entry name" value="Helicase_ATP-bd"/>
</dbReference>
<feature type="region of interest" description="Disordered" evidence="9">
    <location>
        <begin position="1232"/>
        <end position="1253"/>
    </location>
</feature>
<keyword evidence="5" id="KW-0067">ATP-binding</keyword>
<evidence type="ECO:0000256" key="8">
    <source>
        <dbReference type="ARBA" id="ARBA00023235"/>
    </source>
</evidence>
<dbReference type="PANTHER" id="PTHR47962:SF5">
    <property type="entry name" value="ATP-DEPENDENT HELICASE LHR-RELATED"/>
    <property type="match status" value="1"/>
</dbReference>
<dbReference type="RefSeq" id="WP_176066328.1">
    <property type="nucleotide sequence ID" value="NZ_BJTG01000006.1"/>
</dbReference>
<dbReference type="InterPro" id="IPR055368">
    <property type="entry name" value="WH3_Lhr"/>
</dbReference>
<dbReference type="InterPro" id="IPR045628">
    <property type="entry name" value="Lhr_WH_dom"/>
</dbReference>
<name>A0A7I9VNW9_9BACT</name>
<proteinExistence type="predicted"/>
<keyword evidence="2" id="KW-0227">DNA damage</keyword>
<dbReference type="GO" id="GO:0006281">
    <property type="term" value="P:DNA repair"/>
    <property type="evidence" value="ECO:0007669"/>
    <property type="project" value="UniProtKB-KW"/>
</dbReference>
<dbReference type="Pfam" id="PF00271">
    <property type="entry name" value="Helicase_C"/>
    <property type="match status" value="1"/>
</dbReference>
<dbReference type="Pfam" id="PF08494">
    <property type="entry name" value="DEAD_assoc"/>
    <property type="match status" value="1"/>
</dbReference>
<evidence type="ECO:0000256" key="6">
    <source>
        <dbReference type="ARBA" id="ARBA00023125"/>
    </source>
</evidence>
<evidence type="ECO:0000256" key="4">
    <source>
        <dbReference type="ARBA" id="ARBA00022806"/>
    </source>
</evidence>
<dbReference type="Proteomes" id="UP000503640">
    <property type="component" value="Unassembled WGS sequence"/>
</dbReference>